<evidence type="ECO:0000256" key="8">
    <source>
        <dbReference type="ARBA" id="ARBA00031261"/>
    </source>
</evidence>
<reference evidence="11 12" key="1">
    <citation type="journal article" date="2016" name="Appl. Microbiol. Biotechnol.">
        <title>Characterization of T-DNA insertion mutants with decreased virulence in the entomopathogenic fungus Beauveria bassiana JEF-007.</title>
        <authorList>
            <person name="Kim S."/>
            <person name="Lee S.J."/>
            <person name="Nai Y.S."/>
            <person name="Yu J.S."/>
            <person name="Lee M.R."/>
            <person name="Yang Y.T."/>
            <person name="Kim J.S."/>
        </authorList>
    </citation>
    <scope>NUCLEOTIDE SEQUENCE [LARGE SCALE GENOMIC DNA]</scope>
    <source>
        <strain evidence="11 12">JEF-007</strain>
    </source>
</reference>
<evidence type="ECO:0000256" key="4">
    <source>
        <dbReference type="ARBA" id="ARBA00023015"/>
    </source>
</evidence>
<dbReference type="Gene3D" id="1.20.58.1710">
    <property type="match status" value="1"/>
</dbReference>
<feature type="compositionally biased region" description="Low complexity" evidence="10">
    <location>
        <begin position="197"/>
        <end position="206"/>
    </location>
</feature>
<evidence type="ECO:0000256" key="2">
    <source>
        <dbReference type="ARBA" id="ARBA00005716"/>
    </source>
</evidence>
<sequence>MALGLDDDELKSVEQILSRLAQLSSSIQSLKMDILKSNPLPHPDSLHASARILQRNLSTVLDCLSENAELFSRVAVRPSTNYPGRAQENVLTQLLRKKLEPDVEELVEVGRETARRATPEGVAELQAIWDELRAWTQSRIAEYVRDEAGDVYTKEERDMGVEKVRTGLRREIEEDDEDEEDEEDEDEDEDEDGRDGATATAAAAAAGVNEVAALPPRGPEIETLLWFMTRADFDVPRNIEYERKGAVLMRGLEGINIPPERTDSGQPGASATQPMQL</sequence>
<keyword evidence="5 9" id="KW-0010">Activator</keyword>
<evidence type="ECO:0000256" key="6">
    <source>
        <dbReference type="ARBA" id="ARBA00023163"/>
    </source>
</evidence>
<dbReference type="Proteomes" id="UP000235728">
    <property type="component" value="Unassembled WGS sequence"/>
</dbReference>
<feature type="region of interest" description="Disordered" evidence="10">
    <location>
        <begin position="165"/>
        <end position="214"/>
    </location>
</feature>
<comment type="subunit">
    <text evidence="9">Component of the Mediator complex.</text>
</comment>
<keyword evidence="4 9" id="KW-0805">Transcription regulation</keyword>
<evidence type="ECO:0000313" key="12">
    <source>
        <dbReference type="Proteomes" id="UP000235728"/>
    </source>
</evidence>
<dbReference type="PANTHER" id="PTHR13074:SF9">
    <property type="entry name" value="MEDIATOR OF RNA POLYMERASE II TRANSCRIPTION SUBUNIT 8"/>
    <property type="match status" value="1"/>
</dbReference>
<dbReference type="EMBL" id="MRVG01000003">
    <property type="protein sequence ID" value="PMB70620.1"/>
    <property type="molecule type" value="Genomic_DNA"/>
</dbReference>
<dbReference type="Pfam" id="PF10232">
    <property type="entry name" value="Med8"/>
    <property type="match status" value="1"/>
</dbReference>
<evidence type="ECO:0000256" key="7">
    <source>
        <dbReference type="ARBA" id="ARBA00023242"/>
    </source>
</evidence>
<dbReference type="PANTHER" id="PTHR13074">
    <property type="entry name" value="MEDIATOR OF RNA POLYMERASE II TRANSCRIPTION SUBUNIT 8"/>
    <property type="match status" value="1"/>
</dbReference>
<keyword evidence="7 9" id="KW-0539">Nucleus</keyword>
<proteinExistence type="inferred from homology"/>
<comment type="similarity">
    <text evidence="2 9">Belongs to the Mediator complex subunit 8 family.</text>
</comment>
<comment type="caution">
    <text evidence="11">The sequence shown here is derived from an EMBL/GenBank/DDBJ whole genome shotgun (WGS) entry which is preliminary data.</text>
</comment>
<feature type="compositionally biased region" description="Polar residues" evidence="10">
    <location>
        <begin position="264"/>
        <end position="277"/>
    </location>
</feature>
<dbReference type="Gene3D" id="6.10.250.2610">
    <property type="match status" value="1"/>
</dbReference>
<feature type="region of interest" description="Disordered" evidence="10">
    <location>
        <begin position="257"/>
        <end position="277"/>
    </location>
</feature>
<dbReference type="GO" id="GO:0003712">
    <property type="term" value="F:transcription coregulator activity"/>
    <property type="evidence" value="ECO:0007669"/>
    <property type="project" value="InterPro"/>
</dbReference>
<evidence type="ECO:0000256" key="3">
    <source>
        <dbReference type="ARBA" id="ARBA00020637"/>
    </source>
</evidence>
<organism evidence="11 12">
    <name type="scientific">Beauveria bassiana</name>
    <name type="common">White muscardine disease fungus</name>
    <name type="synonym">Tritirachium shiotae</name>
    <dbReference type="NCBI Taxonomy" id="176275"/>
    <lineage>
        <taxon>Eukaryota</taxon>
        <taxon>Fungi</taxon>
        <taxon>Dikarya</taxon>
        <taxon>Ascomycota</taxon>
        <taxon>Pezizomycotina</taxon>
        <taxon>Sordariomycetes</taxon>
        <taxon>Hypocreomycetidae</taxon>
        <taxon>Hypocreales</taxon>
        <taxon>Cordycipitaceae</taxon>
        <taxon>Beauveria</taxon>
    </lineage>
</organism>
<evidence type="ECO:0000256" key="9">
    <source>
        <dbReference type="RuleBase" id="RU364144"/>
    </source>
</evidence>
<dbReference type="InterPro" id="IPR019364">
    <property type="entry name" value="Mediatior_Med8_fun/met"/>
</dbReference>
<evidence type="ECO:0000256" key="1">
    <source>
        <dbReference type="ARBA" id="ARBA00004123"/>
    </source>
</evidence>
<dbReference type="GO" id="GO:0006357">
    <property type="term" value="P:regulation of transcription by RNA polymerase II"/>
    <property type="evidence" value="ECO:0007669"/>
    <property type="project" value="InterPro"/>
</dbReference>
<dbReference type="GO" id="GO:0070847">
    <property type="term" value="C:core mediator complex"/>
    <property type="evidence" value="ECO:0007669"/>
    <property type="project" value="TreeGrafter"/>
</dbReference>
<dbReference type="AlphaFoldDB" id="A0A2N6NTM2"/>
<comment type="function">
    <text evidence="9">Component of the Mediator complex, a coactivator involved in the regulated transcription of nearly all RNA polymerase II-dependent genes. Mediator functions as a bridge to convey information from gene-specific regulatory proteins to the basal RNA polymerase II transcription machinery. Mediator is recruited to promoters by direct interactions with regulatory proteins and serves as a scaffold for the assembly of a functional preinitiation complex with RNA polymerase II and the general transcription factors.</text>
</comment>
<dbReference type="GO" id="GO:0016592">
    <property type="term" value="C:mediator complex"/>
    <property type="evidence" value="ECO:0007669"/>
    <property type="project" value="InterPro"/>
</dbReference>
<name>A0A2N6NTM2_BEABA</name>
<dbReference type="GO" id="GO:0000978">
    <property type="term" value="F:RNA polymerase II cis-regulatory region sequence-specific DNA binding"/>
    <property type="evidence" value="ECO:0007669"/>
    <property type="project" value="TreeGrafter"/>
</dbReference>
<accession>A0A2N6NTM2</accession>
<gene>
    <name evidence="11" type="primary">med-8</name>
    <name evidence="9" type="synonym">MED8</name>
    <name evidence="11" type="ORF">BM221_003074</name>
</gene>
<protein>
    <recommendedName>
        <fullName evidence="3 9">Mediator of RNA polymerase II transcription subunit 8</fullName>
    </recommendedName>
    <alternativeName>
        <fullName evidence="8 9">Mediator complex subunit 8</fullName>
    </alternativeName>
</protein>
<feature type="compositionally biased region" description="Acidic residues" evidence="10">
    <location>
        <begin position="173"/>
        <end position="193"/>
    </location>
</feature>
<keyword evidence="6 9" id="KW-0804">Transcription</keyword>
<comment type="subcellular location">
    <subcellularLocation>
        <location evidence="1 9">Nucleus</location>
    </subcellularLocation>
</comment>
<evidence type="ECO:0000256" key="10">
    <source>
        <dbReference type="SAM" id="MobiDB-lite"/>
    </source>
</evidence>
<dbReference type="OMA" id="WAPIEAN"/>
<evidence type="ECO:0000313" key="11">
    <source>
        <dbReference type="EMBL" id="PMB70620.1"/>
    </source>
</evidence>
<evidence type="ECO:0000256" key="5">
    <source>
        <dbReference type="ARBA" id="ARBA00023159"/>
    </source>
</evidence>